<dbReference type="Proteomes" id="UP000012019">
    <property type="component" value="Unassembled WGS sequence"/>
</dbReference>
<evidence type="ECO:0000256" key="3">
    <source>
        <dbReference type="ARBA" id="ARBA00022801"/>
    </source>
</evidence>
<protein>
    <recommendedName>
        <fullName evidence="4">RNA pyrophosphohydrolase</fullName>
        <ecNumber evidence="4">3.6.1.-</ecNumber>
    </recommendedName>
    <alternativeName>
        <fullName evidence="4">(Di)nucleoside polyphosphate hydrolase</fullName>
    </alternativeName>
</protein>
<dbReference type="SUPFAM" id="SSF55811">
    <property type="entry name" value="Nudix"/>
    <property type="match status" value="1"/>
</dbReference>
<dbReference type="GO" id="GO:0005737">
    <property type="term" value="C:cytoplasm"/>
    <property type="evidence" value="ECO:0007669"/>
    <property type="project" value="TreeGrafter"/>
</dbReference>
<dbReference type="InterPro" id="IPR000086">
    <property type="entry name" value="NUDIX_hydrolase_dom"/>
</dbReference>
<gene>
    <name evidence="4" type="primary">rppH</name>
    <name evidence="4" type="synonym">nudH</name>
    <name evidence="6" type="ORF">MPL1_01079</name>
</gene>
<dbReference type="NCBIfam" id="NF001938">
    <property type="entry name" value="PRK00714.1-5"/>
    <property type="match status" value="1"/>
</dbReference>
<dbReference type="Gene3D" id="3.90.79.10">
    <property type="entry name" value="Nucleoside Triphosphate Pyrophosphohydrolase"/>
    <property type="match status" value="1"/>
</dbReference>
<feature type="short sequence motif" description="Nudix box" evidence="4">
    <location>
        <begin position="53"/>
        <end position="74"/>
    </location>
</feature>
<dbReference type="PANTHER" id="PTHR23114">
    <property type="entry name" value="M7GPPPN-MRNA HYDROLASE"/>
    <property type="match status" value="1"/>
</dbReference>
<evidence type="ECO:0000259" key="5">
    <source>
        <dbReference type="PROSITE" id="PS51462"/>
    </source>
</evidence>
<dbReference type="PRINTS" id="PR00502">
    <property type="entry name" value="NUDIXFAMILY"/>
</dbReference>
<comment type="caution">
    <text evidence="6">The sequence shown here is derived from an EMBL/GenBank/DDBJ whole genome shotgun (WGS) entry which is preliminary data.</text>
</comment>
<dbReference type="PATRIC" id="fig|1286106.3.peg.218"/>
<dbReference type="CDD" id="cd03671">
    <property type="entry name" value="NUDIX_Ap4A_hydrolase_plant_like"/>
    <property type="match status" value="1"/>
</dbReference>
<dbReference type="InterPro" id="IPR022927">
    <property type="entry name" value="RppH"/>
</dbReference>
<name>M7NZA1_9GAMM</name>
<evidence type="ECO:0000313" key="7">
    <source>
        <dbReference type="Proteomes" id="UP000012019"/>
    </source>
</evidence>
<dbReference type="NCBIfam" id="NF001934">
    <property type="entry name" value="PRK00714.1-1"/>
    <property type="match status" value="1"/>
</dbReference>
<keyword evidence="3 4" id="KW-0378">Hydrolase</keyword>
<comment type="cofactor">
    <cofactor evidence="4">
        <name>a divalent metal cation</name>
        <dbReference type="ChEBI" id="CHEBI:60240"/>
    </cofactor>
</comment>
<sequence length="183" mass="21750">MPTAHDGVARTETNTVIDKDGFRANVGIILCNDQNQVLWAQRAQHDSWQFPQGGIKPDETAKQAAYRELMEEVGLLPKHVEILAVSRGWLRYRLPKRYLRYGNKPLCIGQKQRWFLMRFTGQEEDVRLDLHDKPEFDDWRWVDYWTPVEEIVFFKRRVYERALHEFAPILFPEYRKKNTSNVG</sequence>
<comment type="similarity">
    <text evidence="4">Belongs to the Nudix hydrolase family. RppH subfamily.</text>
</comment>
<dbReference type="InterPro" id="IPR020476">
    <property type="entry name" value="Nudix_hydrolase"/>
</dbReference>
<dbReference type="Pfam" id="PF00293">
    <property type="entry name" value="NUDIX"/>
    <property type="match status" value="1"/>
</dbReference>
<keyword evidence="7" id="KW-1185">Reference proteome</keyword>
<dbReference type="PANTHER" id="PTHR23114:SF17">
    <property type="entry name" value="M7GPPPN-MRNA HYDROLASE"/>
    <property type="match status" value="1"/>
</dbReference>
<accession>M7NZA1</accession>
<dbReference type="PROSITE" id="PS00893">
    <property type="entry name" value="NUDIX_BOX"/>
    <property type="match status" value="1"/>
</dbReference>
<dbReference type="HAMAP" id="MF_00298">
    <property type="entry name" value="Nudix_RppH"/>
    <property type="match status" value="1"/>
</dbReference>
<dbReference type="GO" id="GO:0006402">
    <property type="term" value="P:mRNA catabolic process"/>
    <property type="evidence" value="ECO:0007669"/>
    <property type="project" value="TreeGrafter"/>
</dbReference>
<comment type="cofactor">
    <cofactor evidence="2">
        <name>Mg(2+)</name>
        <dbReference type="ChEBI" id="CHEBI:18420"/>
    </cofactor>
</comment>
<evidence type="ECO:0000256" key="2">
    <source>
        <dbReference type="ARBA" id="ARBA00001946"/>
    </source>
</evidence>
<proteinExistence type="inferred from homology"/>
<evidence type="ECO:0000256" key="1">
    <source>
        <dbReference type="ARBA" id="ARBA00001936"/>
    </source>
</evidence>
<dbReference type="PROSITE" id="PS51462">
    <property type="entry name" value="NUDIX"/>
    <property type="match status" value="1"/>
</dbReference>
<dbReference type="AlphaFoldDB" id="M7NZA1"/>
<dbReference type="GO" id="GO:0034353">
    <property type="term" value="F:mRNA 5'-diphosphatase activity"/>
    <property type="evidence" value="ECO:0007669"/>
    <property type="project" value="UniProtKB-ARBA"/>
</dbReference>
<evidence type="ECO:0000256" key="4">
    <source>
        <dbReference type="HAMAP-Rule" id="MF_00298"/>
    </source>
</evidence>
<dbReference type="NCBIfam" id="NF001937">
    <property type="entry name" value="PRK00714.1-4"/>
    <property type="match status" value="1"/>
</dbReference>
<dbReference type="EMBL" id="APHR01000005">
    <property type="protein sequence ID" value="EMR14158.1"/>
    <property type="molecule type" value="Genomic_DNA"/>
</dbReference>
<comment type="cofactor">
    <cofactor evidence="1">
        <name>Mn(2+)</name>
        <dbReference type="ChEBI" id="CHEBI:29035"/>
    </cofactor>
</comment>
<organism evidence="6 7">
    <name type="scientific">Methylophaga lonarensis MPL</name>
    <dbReference type="NCBI Taxonomy" id="1286106"/>
    <lineage>
        <taxon>Bacteria</taxon>
        <taxon>Pseudomonadati</taxon>
        <taxon>Pseudomonadota</taxon>
        <taxon>Gammaproteobacteria</taxon>
        <taxon>Thiotrichales</taxon>
        <taxon>Piscirickettsiaceae</taxon>
        <taxon>Methylophaga</taxon>
    </lineage>
</organism>
<dbReference type="OrthoDB" id="9816040at2"/>
<reference evidence="6 7" key="1">
    <citation type="journal article" date="2013" name="Genome Announc.">
        <title>Draft Genome Sequence of Methylophaga lonarensis MPLT, a Haloalkaliphilic (Non-Methane-Utilizing) Methylotroph.</title>
        <authorList>
            <person name="Shetty S.A."/>
            <person name="Marathe N.P."/>
            <person name="Munot H."/>
            <person name="Antony C.P."/>
            <person name="Dhotre D.P."/>
            <person name="Murrell J.C."/>
            <person name="Shouche Y.S."/>
        </authorList>
    </citation>
    <scope>NUCLEOTIDE SEQUENCE [LARGE SCALE GENOMIC DNA]</scope>
    <source>
        <strain evidence="6 7">MPL</strain>
    </source>
</reference>
<dbReference type="FunFam" id="3.90.79.10:FF:000001">
    <property type="entry name" value="RNA pyrophosphohydrolase"/>
    <property type="match status" value="1"/>
</dbReference>
<evidence type="ECO:0000313" key="6">
    <source>
        <dbReference type="EMBL" id="EMR14158.1"/>
    </source>
</evidence>
<dbReference type="EC" id="3.6.1.-" evidence="4"/>
<comment type="function">
    <text evidence="4">Accelerates the degradation of transcripts by removing pyrophosphate from the 5'-end of triphosphorylated RNA, leading to a more labile monophosphorylated state that can stimulate subsequent ribonuclease cleavage.</text>
</comment>
<feature type="domain" description="Nudix hydrolase" evidence="5">
    <location>
        <begin position="21"/>
        <end position="164"/>
    </location>
</feature>
<dbReference type="STRING" id="1286106.MPL1_01079"/>
<dbReference type="InterPro" id="IPR015797">
    <property type="entry name" value="NUDIX_hydrolase-like_dom_sf"/>
</dbReference>
<dbReference type="eggNOG" id="COG0494">
    <property type="taxonomic scope" value="Bacteria"/>
</dbReference>
<dbReference type="InterPro" id="IPR020084">
    <property type="entry name" value="NUDIX_hydrolase_CS"/>
</dbReference>